<name>A0A4R2LBI8_9GAMM</name>
<keyword evidence="5 8" id="KW-1133">Transmembrane helix</keyword>
<feature type="transmembrane region" description="Helical" evidence="8">
    <location>
        <begin position="35"/>
        <end position="53"/>
    </location>
</feature>
<dbReference type="PANTHER" id="PTHR37479">
    <property type="entry name" value="CELL DIVISION PROTEIN FTSL"/>
    <property type="match status" value="1"/>
</dbReference>
<evidence type="ECO:0000256" key="3">
    <source>
        <dbReference type="ARBA" id="ARBA00022618"/>
    </source>
</evidence>
<dbReference type="NCBIfam" id="TIGR02209">
    <property type="entry name" value="ftsL_broad"/>
    <property type="match status" value="1"/>
</dbReference>
<evidence type="ECO:0000313" key="11">
    <source>
        <dbReference type="Proteomes" id="UP000295765"/>
    </source>
</evidence>
<dbReference type="GO" id="GO:0043093">
    <property type="term" value="P:FtsZ-dependent cytokinesis"/>
    <property type="evidence" value="ECO:0007669"/>
    <property type="project" value="UniProtKB-UniRule"/>
</dbReference>
<comment type="subcellular location">
    <subcellularLocation>
        <location evidence="8">Cell inner membrane</location>
        <topology evidence="8">Single-pass type II membrane protein</topology>
    </subcellularLocation>
    <subcellularLocation>
        <location evidence="1">Cell membrane</location>
        <topology evidence="1">Single-pass type II membrane protein</topology>
    </subcellularLocation>
    <text evidence="8">Localizes to the division septum where it forms a ring structure.</text>
</comment>
<dbReference type="EMBL" id="SLWY01000016">
    <property type="protein sequence ID" value="TCO80168.1"/>
    <property type="molecule type" value="Genomic_DNA"/>
</dbReference>
<keyword evidence="7 8" id="KW-0131">Cell cycle</keyword>
<evidence type="ECO:0000256" key="6">
    <source>
        <dbReference type="ARBA" id="ARBA00023136"/>
    </source>
</evidence>
<dbReference type="PANTHER" id="PTHR37479:SF1">
    <property type="entry name" value="CELL DIVISION PROTEIN FTSL"/>
    <property type="match status" value="1"/>
</dbReference>
<keyword evidence="3 8" id="KW-0132">Cell division</keyword>
<dbReference type="GO" id="GO:0005886">
    <property type="term" value="C:plasma membrane"/>
    <property type="evidence" value="ECO:0007669"/>
    <property type="project" value="UniProtKB-SubCell"/>
</dbReference>
<accession>A0A4R2LBI8</accession>
<protein>
    <recommendedName>
        <fullName evidence="8 9">Cell division protein FtsL</fullName>
    </recommendedName>
</protein>
<dbReference type="InterPro" id="IPR011922">
    <property type="entry name" value="Cell_div_FtsL"/>
</dbReference>
<proteinExistence type="inferred from homology"/>
<comment type="similarity">
    <text evidence="8">Belongs to the FtsL family.</text>
</comment>
<keyword evidence="4 8" id="KW-0812">Transmembrane</keyword>
<evidence type="ECO:0000313" key="10">
    <source>
        <dbReference type="EMBL" id="TCO80168.1"/>
    </source>
</evidence>
<evidence type="ECO:0000256" key="1">
    <source>
        <dbReference type="ARBA" id="ARBA00004401"/>
    </source>
</evidence>
<reference evidence="10 11" key="1">
    <citation type="submission" date="2019-03" db="EMBL/GenBank/DDBJ databases">
        <title>Genomic Encyclopedia of Type Strains, Phase IV (KMG-IV): sequencing the most valuable type-strain genomes for metagenomic binning, comparative biology and taxonomic classification.</title>
        <authorList>
            <person name="Goeker M."/>
        </authorList>
    </citation>
    <scope>NUCLEOTIDE SEQUENCE [LARGE SCALE GENOMIC DNA]</scope>
    <source>
        <strain evidence="10 11">DSM 25287</strain>
    </source>
</reference>
<dbReference type="Proteomes" id="UP000295765">
    <property type="component" value="Unassembled WGS sequence"/>
</dbReference>
<evidence type="ECO:0000256" key="8">
    <source>
        <dbReference type="HAMAP-Rule" id="MF_00910"/>
    </source>
</evidence>
<sequence>MSLSAQHTEVSAAAATETVRLVPEPGEEDLVGRNLLPVLVLLAAIVASAIALVHTKHQSRKLFIELQSLQTARDDLEIEWGQLQLEQSTLATESVIDQAARSRLDMAIPAPEAVIYVIR</sequence>
<evidence type="ECO:0000256" key="4">
    <source>
        <dbReference type="ARBA" id="ARBA00022692"/>
    </source>
</evidence>
<evidence type="ECO:0000256" key="9">
    <source>
        <dbReference type="NCBIfam" id="TIGR02209"/>
    </source>
</evidence>
<dbReference type="AlphaFoldDB" id="A0A4R2LBI8"/>
<evidence type="ECO:0000256" key="2">
    <source>
        <dbReference type="ARBA" id="ARBA00022475"/>
    </source>
</evidence>
<gene>
    <name evidence="8" type="primary">ftsL</name>
    <name evidence="10" type="ORF">EV699_11674</name>
</gene>
<keyword evidence="11" id="KW-1185">Reference proteome</keyword>
<comment type="caution">
    <text evidence="10">The sequence shown here is derived from an EMBL/GenBank/DDBJ whole genome shotgun (WGS) entry which is preliminary data.</text>
</comment>
<dbReference type="OrthoDB" id="5298556at2"/>
<evidence type="ECO:0000256" key="7">
    <source>
        <dbReference type="ARBA" id="ARBA00023306"/>
    </source>
</evidence>
<dbReference type="Pfam" id="PF04999">
    <property type="entry name" value="FtsL"/>
    <property type="match status" value="1"/>
</dbReference>
<keyword evidence="2 8" id="KW-1003">Cell membrane</keyword>
<comment type="function">
    <text evidence="8">Essential cell division protein. May link together the upstream cell division proteins, which are predominantly cytoplasmic, with the downstream cell division proteins, which are predominantly periplasmic.</text>
</comment>
<dbReference type="GO" id="GO:0032153">
    <property type="term" value="C:cell division site"/>
    <property type="evidence" value="ECO:0007669"/>
    <property type="project" value="UniProtKB-UniRule"/>
</dbReference>
<dbReference type="HAMAP" id="MF_00910">
    <property type="entry name" value="FtsL"/>
    <property type="match status" value="1"/>
</dbReference>
<organism evidence="10 11">
    <name type="scientific">Plasticicumulans lactativorans</name>
    <dbReference type="NCBI Taxonomy" id="1133106"/>
    <lineage>
        <taxon>Bacteria</taxon>
        <taxon>Pseudomonadati</taxon>
        <taxon>Pseudomonadota</taxon>
        <taxon>Gammaproteobacteria</taxon>
        <taxon>Candidatus Competibacteraceae</taxon>
        <taxon>Plasticicumulans</taxon>
    </lineage>
</organism>
<dbReference type="RefSeq" id="WP_132544177.1">
    <property type="nucleotide sequence ID" value="NZ_SLWY01000016.1"/>
</dbReference>
<keyword evidence="8" id="KW-0997">Cell inner membrane</keyword>
<evidence type="ECO:0000256" key="5">
    <source>
        <dbReference type="ARBA" id="ARBA00022989"/>
    </source>
</evidence>
<keyword evidence="6 8" id="KW-0472">Membrane</keyword>
<comment type="subunit">
    <text evidence="8">Part of a complex composed of FtsB, FtsL and FtsQ.</text>
</comment>